<sequence>MLLQPASNHRILLCSPNTAPPRGPARPMINNKTSPSDSQCALRGHNHPRRSSSAPACQRGTREDRPTQEQMGASRRHAGPGMKARDSLSPQAKSDQVGHVRRRAAFSQHTGHTCKAHHQELEQLMGEVKYFKIVAGSPHICIVFWCPPRHRCIWGLWYFLT</sequence>
<organism evidence="2 3">
    <name type="scientific">Giardia intestinalis</name>
    <name type="common">Giardia lamblia</name>
    <dbReference type="NCBI Taxonomy" id="5741"/>
    <lineage>
        <taxon>Eukaryota</taxon>
        <taxon>Metamonada</taxon>
        <taxon>Diplomonadida</taxon>
        <taxon>Hexamitidae</taxon>
        <taxon>Giardiinae</taxon>
        <taxon>Giardia</taxon>
    </lineage>
</organism>
<dbReference type="AlphaFoldDB" id="V6TP39"/>
<feature type="region of interest" description="Disordered" evidence="1">
    <location>
        <begin position="1"/>
        <end position="99"/>
    </location>
</feature>
<evidence type="ECO:0000313" key="3">
    <source>
        <dbReference type="Proteomes" id="UP000018040"/>
    </source>
</evidence>
<evidence type="ECO:0000256" key="1">
    <source>
        <dbReference type="SAM" id="MobiDB-lite"/>
    </source>
</evidence>
<dbReference type="VEuPathDB" id="GiardiaDB:QR46_4919"/>
<feature type="compositionally biased region" description="Polar residues" evidence="1">
    <location>
        <begin position="30"/>
        <end position="39"/>
    </location>
</feature>
<gene>
    <name evidence="2" type="ORF">GSB_155114</name>
</gene>
<protein>
    <submittedName>
        <fullName evidence="2">Uncharacterized protein</fullName>
    </submittedName>
</protein>
<accession>V6TP39</accession>
<evidence type="ECO:0000313" key="2">
    <source>
        <dbReference type="EMBL" id="ESU40374.1"/>
    </source>
</evidence>
<name>V6TP39_GIAIN</name>
<proteinExistence type="predicted"/>
<dbReference type="EMBL" id="AHHH01000238">
    <property type="protein sequence ID" value="ESU40374.1"/>
    <property type="molecule type" value="Genomic_DNA"/>
</dbReference>
<reference evidence="3" key="1">
    <citation type="submission" date="2012-02" db="EMBL/GenBank/DDBJ databases">
        <title>Genome sequencing of Giardia lamblia Genotypes A2 and B isolates (DH and GS) and comparative analysis with the genomes of Genotypes A1 and E (WB and Pig).</title>
        <authorList>
            <person name="Adam R."/>
            <person name="Dahlstrom E."/>
            <person name="Martens C."/>
            <person name="Bruno D."/>
            <person name="Barbian K."/>
            <person name="Porcella S.F."/>
            <person name="Nash T."/>
        </authorList>
    </citation>
    <scope>NUCLEOTIDE SEQUENCE</scope>
    <source>
        <strain evidence="3">GS</strain>
    </source>
</reference>
<dbReference type="Proteomes" id="UP000018040">
    <property type="component" value="Unassembled WGS sequence"/>
</dbReference>
<reference evidence="2 3" key="2">
    <citation type="journal article" date="2013" name="Genome Biol. Evol.">
        <title>Genome sequencing of Giardia lamblia genotypes A2 and B isolates (DH and GS) and comparative analysis with the genomes of genotypes A1 and E (WB and Pig).</title>
        <authorList>
            <person name="Adam R.D."/>
            <person name="Dahlstrom E.W."/>
            <person name="Martens C.A."/>
            <person name="Bruno D.P."/>
            <person name="Barbian K.D."/>
            <person name="Ricklefs S.M."/>
            <person name="Hernandez M.M."/>
            <person name="Narla N.P."/>
            <person name="Patel R.B."/>
            <person name="Porcella S.F."/>
            <person name="Nash T.E."/>
        </authorList>
    </citation>
    <scope>NUCLEOTIDE SEQUENCE [LARGE SCALE GENOMIC DNA]</scope>
    <source>
        <strain evidence="2 3">GS</strain>
    </source>
</reference>
<comment type="caution">
    <text evidence="2">The sequence shown here is derived from an EMBL/GenBank/DDBJ whole genome shotgun (WGS) entry which is preliminary data.</text>
</comment>